<evidence type="ECO:0000313" key="2">
    <source>
        <dbReference type="EMBL" id="SNT31336.1"/>
    </source>
</evidence>
<evidence type="ECO:0000256" key="1">
    <source>
        <dbReference type="SAM" id="SignalP"/>
    </source>
</evidence>
<keyword evidence="3" id="KW-1185">Reference proteome</keyword>
<dbReference type="Proteomes" id="UP000198393">
    <property type="component" value="Unassembled WGS sequence"/>
</dbReference>
<sequence>MKMKRLILIAFVCSLSMLALAKGDGESRTTTVNVSISSSDRINIQAKYTELTVETWNKNEIEIEATVRYDGKMTDKIQEFLDQFETLVNDNISKGTAGLSINSDLDFPNRGVKKSFFGLVMEINLGDFDEAKLEYKIKAPGTNSYTINNSYEDVRLIGSFKDIDFTQYSGDLEAETIQNAKMNLKYGSASIRTIGVAEMQIYEQELDINEIDELTINTKYSDHEFNSVGAMKAESYESDFQIRVIDELKGDFKYGEITIEEKLGTAEMTLYEVDIEAKEIASIRLKNSKYSKFDMGRVQSIVFEQSYEDETEAMSVGLFKSLNSKYGNHAFDELTQSLELNAYEDEVKIDRVDPSATKISVDGKYIDLFIGVSDIPFFLKTDVKYGKVEYDEDSIDIKRYIKDGDQLEIEAQSKKTSKSPLQISVKGYEVDVVID</sequence>
<dbReference type="EMBL" id="FZPD01000005">
    <property type="protein sequence ID" value="SNT31336.1"/>
    <property type="molecule type" value="Genomic_DNA"/>
</dbReference>
<dbReference type="AlphaFoldDB" id="A0A239LL94"/>
<proteinExistence type="predicted"/>
<protein>
    <recommendedName>
        <fullName evidence="4">Adhesin domain-containing protein</fullName>
    </recommendedName>
</protein>
<name>A0A239LL94_EKHLU</name>
<feature type="signal peptide" evidence="1">
    <location>
        <begin position="1"/>
        <end position="21"/>
    </location>
</feature>
<organism evidence="2 3">
    <name type="scientific">Ekhidna lutea</name>
    <dbReference type="NCBI Taxonomy" id="447679"/>
    <lineage>
        <taxon>Bacteria</taxon>
        <taxon>Pseudomonadati</taxon>
        <taxon>Bacteroidota</taxon>
        <taxon>Cytophagia</taxon>
        <taxon>Cytophagales</taxon>
        <taxon>Reichenbachiellaceae</taxon>
        <taxon>Ekhidna</taxon>
    </lineage>
</organism>
<evidence type="ECO:0008006" key="4">
    <source>
        <dbReference type="Google" id="ProtNLM"/>
    </source>
</evidence>
<evidence type="ECO:0000313" key="3">
    <source>
        <dbReference type="Proteomes" id="UP000198393"/>
    </source>
</evidence>
<keyword evidence="1" id="KW-0732">Signal</keyword>
<feature type="chain" id="PRO_5012286100" description="Adhesin domain-containing protein" evidence="1">
    <location>
        <begin position="22"/>
        <end position="435"/>
    </location>
</feature>
<gene>
    <name evidence="2" type="ORF">SAMN05421640_3366</name>
</gene>
<accession>A0A239LL94</accession>
<reference evidence="2 3" key="1">
    <citation type="submission" date="2017-06" db="EMBL/GenBank/DDBJ databases">
        <authorList>
            <person name="Kim H.J."/>
            <person name="Triplett B.A."/>
        </authorList>
    </citation>
    <scope>NUCLEOTIDE SEQUENCE [LARGE SCALE GENOMIC DNA]</scope>
    <source>
        <strain evidence="2 3">DSM 19307</strain>
    </source>
</reference>